<keyword evidence="3" id="KW-1185">Reference proteome</keyword>
<evidence type="ECO:0000256" key="1">
    <source>
        <dbReference type="SAM" id="MobiDB-lite"/>
    </source>
</evidence>
<comment type="caution">
    <text evidence="2">The sequence shown here is derived from an EMBL/GenBank/DDBJ whole genome shotgun (WGS) entry which is preliminary data.</text>
</comment>
<protein>
    <submittedName>
        <fullName evidence="2">Uncharacterized protein</fullName>
    </submittedName>
</protein>
<dbReference type="AlphaFoldDB" id="A0AAD9P1J5"/>
<proteinExistence type="predicted"/>
<name>A0AAD9P1J5_RIDPI</name>
<accession>A0AAD9P1J5</accession>
<sequence>MTRGRSTPSEHVLDSGLVEKMSSSEEQLDTFEFCRLWLAEGCLGSGGRELALSGRLLIVRVVVVAGVGCRGAGRGGGCCTLGCSGCCCCCGGDGRGNCCGCC</sequence>
<evidence type="ECO:0000313" key="3">
    <source>
        <dbReference type="Proteomes" id="UP001209878"/>
    </source>
</evidence>
<organism evidence="2 3">
    <name type="scientific">Ridgeia piscesae</name>
    <name type="common">Tubeworm</name>
    <dbReference type="NCBI Taxonomy" id="27915"/>
    <lineage>
        <taxon>Eukaryota</taxon>
        <taxon>Metazoa</taxon>
        <taxon>Spiralia</taxon>
        <taxon>Lophotrochozoa</taxon>
        <taxon>Annelida</taxon>
        <taxon>Polychaeta</taxon>
        <taxon>Sedentaria</taxon>
        <taxon>Canalipalpata</taxon>
        <taxon>Sabellida</taxon>
        <taxon>Siboglinidae</taxon>
        <taxon>Ridgeia</taxon>
    </lineage>
</organism>
<dbReference type="Proteomes" id="UP001209878">
    <property type="component" value="Unassembled WGS sequence"/>
</dbReference>
<dbReference type="EMBL" id="JAODUO010000201">
    <property type="protein sequence ID" value="KAK2186413.1"/>
    <property type="molecule type" value="Genomic_DNA"/>
</dbReference>
<feature type="region of interest" description="Disordered" evidence="1">
    <location>
        <begin position="1"/>
        <end position="24"/>
    </location>
</feature>
<evidence type="ECO:0000313" key="2">
    <source>
        <dbReference type="EMBL" id="KAK2186413.1"/>
    </source>
</evidence>
<gene>
    <name evidence="2" type="ORF">NP493_201g03019</name>
</gene>
<reference evidence="2" key="1">
    <citation type="journal article" date="2023" name="Mol. Biol. Evol.">
        <title>Third-Generation Sequencing Reveals the Adaptive Role of the Epigenome in Three Deep-Sea Polychaetes.</title>
        <authorList>
            <person name="Perez M."/>
            <person name="Aroh O."/>
            <person name="Sun Y."/>
            <person name="Lan Y."/>
            <person name="Juniper S.K."/>
            <person name="Young C.R."/>
            <person name="Angers B."/>
            <person name="Qian P.Y."/>
        </authorList>
    </citation>
    <scope>NUCLEOTIDE SEQUENCE</scope>
    <source>
        <strain evidence="2">R07B-5</strain>
    </source>
</reference>